<keyword evidence="4 7" id="KW-1133">Transmembrane helix</keyword>
<sequence>MRSYLLVLRFAVFNVAALALLVVVWLEGWITLVIESDITRITSGIALIFAVGWLICAHRIFRCSHELNAAVNPDSAAPSRALWYRDLVDKARPDGRSAIADCLRSRLYARVVVVRTIANTLITLGLIGTVIGFIIALSGVDANAVADVGAIGPMVSTLIKGMAVALYTTLVGSVLHVWLLVNYQLLATGTVNLANAIIERAESPEHFSDTLVTTGHA</sequence>
<name>A0A972VYR3_9GAMM</name>
<feature type="domain" description="MotA/TolQ/ExbB proton channel" evidence="8">
    <location>
        <begin position="103"/>
        <end position="191"/>
    </location>
</feature>
<evidence type="ECO:0000256" key="2">
    <source>
        <dbReference type="ARBA" id="ARBA00022475"/>
    </source>
</evidence>
<evidence type="ECO:0000313" key="10">
    <source>
        <dbReference type="Proteomes" id="UP000754644"/>
    </source>
</evidence>
<dbReference type="Proteomes" id="UP000754644">
    <property type="component" value="Unassembled WGS sequence"/>
</dbReference>
<dbReference type="Pfam" id="PF01618">
    <property type="entry name" value="MotA_ExbB"/>
    <property type="match status" value="1"/>
</dbReference>
<dbReference type="EMBL" id="JABMOJ010000575">
    <property type="protein sequence ID" value="NQV66753.1"/>
    <property type="molecule type" value="Genomic_DNA"/>
</dbReference>
<keyword evidence="3 7" id="KW-0812">Transmembrane</keyword>
<comment type="caution">
    <text evidence="9">The sequence shown here is derived from an EMBL/GenBank/DDBJ whole genome shotgun (WGS) entry which is preliminary data.</text>
</comment>
<feature type="transmembrane region" description="Helical" evidence="7">
    <location>
        <begin position="112"/>
        <end position="138"/>
    </location>
</feature>
<evidence type="ECO:0000256" key="5">
    <source>
        <dbReference type="ARBA" id="ARBA00023136"/>
    </source>
</evidence>
<dbReference type="InterPro" id="IPR002898">
    <property type="entry name" value="MotA_ExbB_proton_chnl"/>
</dbReference>
<reference evidence="9" key="1">
    <citation type="submission" date="2020-05" db="EMBL/GenBank/DDBJ databases">
        <title>Sulfur intermediates as new biogeochemical hubs in an aquatic model microbial ecosystem.</title>
        <authorList>
            <person name="Vigneron A."/>
        </authorList>
    </citation>
    <scope>NUCLEOTIDE SEQUENCE</scope>
    <source>
        <strain evidence="9">Bin.250</strain>
    </source>
</reference>
<feature type="transmembrane region" description="Helical" evidence="7">
    <location>
        <begin position="7"/>
        <end position="26"/>
    </location>
</feature>
<feature type="transmembrane region" description="Helical" evidence="7">
    <location>
        <begin position="38"/>
        <end position="56"/>
    </location>
</feature>
<organism evidence="9 10">
    <name type="scientific">SAR86 cluster bacterium</name>
    <dbReference type="NCBI Taxonomy" id="2030880"/>
    <lineage>
        <taxon>Bacteria</taxon>
        <taxon>Pseudomonadati</taxon>
        <taxon>Pseudomonadota</taxon>
        <taxon>Gammaproteobacteria</taxon>
        <taxon>SAR86 cluster</taxon>
    </lineage>
</organism>
<evidence type="ECO:0000256" key="1">
    <source>
        <dbReference type="ARBA" id="ARBA00004651"/>
    </source>
</evidence>
<keyword evidence="6" id="KW-0653">Protein transport</keyword>
<evidence type="ECO:0000256" key="7">
    <source>
        <dbReference type="SAM" id="Phobius"/>
    </source>
</evidence>
<comment type="similarity">
    <text evidence="6">Belongs to the exbB/tolQ family.</text>
</comment>
<dbReference type="GO" id="GO:0015031">
    <property type="term" value="P:protein transport"/>
    <property type="evidence" value="ECO:0007669"/>
    <property type="project" value="UniProtKB-KW"/>
</dbReference>
<keyword evidence="2" id="KW-1003">Cell membrane</keyword>
<accession>A0A972VYR3</accession>
<evidence type="ECO:0000256" key="4">
    <source>
        <dbReference type="ARBA" id="ARBA00022989"/>
    </source>
</evidence>
<protein>
    <submittedName>
        <fullName evidence="9">MotA/TolQ/ExbB proton channel family protein</fullName>
    </submittedName>
</protein>
<feature type="transmembrane region" description="Helical" evidence="7">
    <location>
        <begin position="158"/>
        <end position="181"/>
    </location>
</feature>
<evidence type="ECO:0000256" key="3">
    <source>
        <dbReference type="ARBA" id="ARBA00022692"/>
    </source>
</evidence>
<evidence type="ECO:0000256" key="6">
    <source>
        <dbReference type="RuleBase" id="RU004057"/>
    </source>
</evidence>
<proteinExistence type="inferred from homology"/>
<dbReference type="AlphaFoldDB" id="A0A972VYR3"/>
<gene>
    <name evidence="9" type="ORF">HQ497_15445</name>
</gene>
<evidence type="ECO:0000259" key="8">
    <source>
        <dbReference type="Pfam" id="PF01618"/>
    </source>
</evidence>
<evidence type="ECO:0000313" key="9">
    <source>
        <dbReference type="EMBL" id="NQV66753.1"/>
    </source>
</evidence>
<dbReference type="GO" id="GO:0005886">
    <property type="term" value="C:plasma membrane"/>
    <property type="evidence" value="ECO:0007669"/>
    <property type="project" value="UniProtKB-SubCell"/>
</dbReference>
<keyword evidence="5 7" id="KW-0472">Membrane</keyword>
<keyword evidence="6" id="KW-0813">Transport</keyword>
<comment type="subcellular location">
    <subcellularLocation>
        <location evidence="1">Cell membrane</location>
        <topology evidence="1">Multi-pass membrane protein</topology>
    </subcellularLocation>
    <subcellularLocation>
        <location evidence="6">Membrane</location>
        <topology evidence="6">Multi-pass membrane protein</topology>
    </subcellularLocation>
</comment>